<evidence type="ECO:0000313" key="2">
    <source>
        <dbReference type="EMBL" id="MPC14958.1"/>
    </source>
</evidence>
<sequence length="194" mass="20596">MPSSVMEVWKRGEAGNLSASLSQVTGSGDAAMAIPGSAGILSRVASIDMAQLQTGHSLVVDDLNSHLLLRCQCFKGLSIFQAILFCKLQRFQGITEISCSFLSLFHGLQASQHSLFFCFCNIQFRQHMTFSLGGMLLFTALPSGSTVCAERVSSSQDSMSERSAISERSASLSSTTMASKGESSSTSASVRASS</sequence>
<feature type="compositionally biased region" description="Low complexity" evidence="1">
    <location>
        <begin position="161"/>
        <end position="194"/>
    </location>
</feature>
<name>A0A5B7D0H4_PORTR</name>
<proteinExistence type="predicted"/>
<protein>
    <submittedName>
        <fullName evidence="2">Uncharacterized protein</fullName>
    </submittedName>
</protein>
<feature type="region of interest" description="Disordered" evidence="1">
    <location>
        <begin position="153"/>
        <end position="194"/>
    </location>
</feature>
<comment type="caution">
    <text evidence="2">The sequence shown here is derived from an EMBL/GenBank/DDBJ whole genome shotgun (WGS) entry which is preliminary data.</text>
</comment>
<dbReference type="EMBL" id="VSRR010000392">
    <property type="protein sequence ID" value="MPC14958.1"/>
    <property type="molecule type" value="Genomic_DNA"/>
</dbReference>
<dbReference type="Proteomes" id="UP000324222">
    <property type="component" value="Unassembled WGS sequence"/>
</dbReference>
<keyword evidence="3" id="KW-1185">Reference proteome</keyword>
<organism evidence="2 3">
    <name type="scientific">Portunus trituberculatus</name>
    <name type="common">Swimming crab</name>
    <name type="synonym">Neptunus trituberculatus</name>
    <dbReference type="NCBI Taxonomy" id="210409"/>
    <lineage>
        <taxon>Eukaryota</taxon>
        <taxon>Metazoa</taxon>
        <taxon>Ecdysozoa</taxon>
        <taxon>Arthropoda</taxon>
        <taxon>Crustacea</taxon>
        <taxon>Multicrustacea</taxon>
        <taxon>Malacostraca</taxon>
        <taxon>Eumalacostraca</taxon>
        <taxon>Eucarida</taxon>
        <taxon>Decapoda</taxon>
        <taxon>Pleocyemata</taxon>
        <taxon>Brachyura</taxon>
        <taxon>Eubrachyura</taxon>
        <taxon>Portunoidea</taxon>
        <taxon>Portunidae</taxon>
        <taxon>Portuninae</taxon>
        <taxon>Portunus</taxon>
    </lineage>
</organism>
<evidence type="ECO:0000313" key="3">
    <source>
        <dbReference type="Proteomes" id="UP000324222"/>
    </source>
</evidence>
<evidence type="ECO:0000256" key="1">
    <source>
        <dbReference type="SAM" id="MobiDB-lite"/>
    </source>
</evidence>
<accession>A0A5B7D0H4</accession>
<reference evidence="2 3" key="1">
    <citation type="submission" date="2019-05" db="EMBL/GenBank/DDBJ databases">
        <title>Another draft genome of Portunus trituberculatus and its Hox gene families provides insights of decapod evolution.</title>
        <authorList>
            <person name="Jeong J.-H."/>
            <person name="Song I."/>
            <person name="Kim S."/>
            <person name="Choi T."/>
            <person name="Kim D."/>
            <person name="Ryu S."/>
            <person name="Kim W."/>
        </authorList>
    </citation>
    <scope>NUCLEOTIDE SEQUENCE [LARGE SCALE GENOMIC DNA]</scope>
    <source>
        <tissue evidence="2">Muscle</tissue>
    </source>
</reference>
<gene>
    <name evidence="2" type="ORF">E2C01_007737</name>
</gene>
<dbReference type="AlphaFoldDB" id="A0A5B7D0H4"/>